<dbReference type="GO" id="GO:0008270">
    <property type="term" value="F:zinc ion binding"/>
    <property type="evidence" value="ECO:0007669"/>
    <property type="project" value="TreeGrafter"/>
</dbReference>
<evidence type="ECO:0000313" key="11">
    <source>
        <dbReference type="Proteomes" id="UP000887578"/>
    </source>
</evidence>
<evidence type="ECO:0000256" key="6">
    <source>
        <dbReference type="ARBA" id="ARBA00022833"/>
    </source>
</evidence>
<proteinExistence type="inferred from homology"/>
<keyword evidence="5" id="KW-0479">Metal-binding</keyword>
<evidence type="ECO:0000256" key="3">
    <source>
        <dbReference type="ARBA" id="ARBA00004630"/>
    </source>
</evidence>
<accession>A0A914PPZ7</accession>
<keyword evidence="6" id="KW-0862">Zinc</keyword>
<feature type="domain" description="LITAF" evidence="10">
    <location>
        <begin position="93"/>
        <end position="176"/>
    </location>
</feature>
<dbReference type="GO" id="GO:0031902">
    <property type="term" value="C:late endosome membrane"/>
    <property type="evidence" value="ECO:0007669"/>
    <property type="project" value="UniProtKB-SubCell"/>
</dbReference>
<evidence type="ECO:0000256" key="2">
    <source>
        <dbReference type="ARBA" id="ARBA00004481"/>
    </source>
</evidence>
<name>A0A914PPZ7_9BILA</name>
<dbReference type="AlphaFoldDB" id="A0A914PPZ7"/>
<comment type="similarity">
    <text evidence="4">Belongs to the CDIP1/LITAF family.</text>
</comment>
<feature type="region of interest" description="Disordered" evidence="8">
    <location>
        <begin position="54"/>
        <end position="77"/>
    </location>
</feature>
<organism evidence="11 12">
    <name type="scientific">Panagrolaimus davidi</name>
    <dbReference type="NCBI Taxonomy" id="227884"/>
    <lineage>
        <taxon>Eukaryota</taxon>
        <taxon>Metazoa</taxon>
        <taxon>Ecdysozoa</taxon>
        <taxon>Nematoda</taxon>
        <taxon>Chromadorea</taxon>
        <taxon>Rhabditida</taxon>
        <taxon>Tylenchina</taxon>
        <taxon>Panagrolaimomorpha</taxon>
        <taxon>Panagrolaimoidea</taxon>
        <taxon>Panagrolaimidae</taxon>
        <taxon>Panagrolaimus</taxon>
    </lineage>
</organism>
<dbReference type="Proteomes" id="UP000887578">
    <property type="component" value="Unplaced"/>
</dbReference>
<dbReference type="Pfam" id="PF10601">
    <property type="entry name" value="zf-LITAF-like"/>
    <property type="match status" value="1"/>
</dbReference>
<keyword evidence="9" id="KW-1133">Transmembrane helix</keyword>
<dbReference type="SMART" id="SM00714">
    <property type="entry name" value="LITAF"/>
    <property type="match status" value="1"/>
</dbReference>
<evidence type="ECO:0000256" key="9">
    <source>
        <dbReference type="SAM" id="Phobius"/>
    </source>
</evidence>
<feature type="compositionally biased region" description="Low complexity" evidence="8">
    <location>
        <begin position="11"/>
        <end position="26"/>
    </location>
</feature>
<dbReference type="PANTHER" id="PTHR23292">
    <property type="entry name" value="LIPOPOLYSACCHARIDE-INDUCED TUMOR NECROSIS FACTOR-ALPHA FACTOR"/>
    <property type="match status" value="1"/>
</dbReference>
<keyword evidence="11" id="KW-1185">Reference proteome</keyword>
<dbReference type="GO" id="GO:0005765">
    <property type="term" value="C:lysosomal membrane"/>
    <property type="evidence" value="ECO:0007669"/>
    <property type="project" value="UniProtKB-SubCell"/>
</dbReference>
<feature type="transmembrane region" description="Helical" evidence="9">
    <location>
        <begin position="128"/>
        <end position="148"/>
    </location>
</feature>
<evidence type="ECO:0000256" key="4">
    <source>
        <dbReference type="ARBA" id="ARBA00005975"/>
    </source>
</evidence>
<dbReference type="WBParaSite" id="PDA_v2.g20166.t1">
    <property type="protein sequence ID" value="PDA_v2.g20166.t1"/>
    <property type="gene ID" value="PDA_v2.g20166"/>
</dbReference>
<evidence type="ECO:0000256" key="7">
    <source>
        <dbReference type="ARBA" id="ARBA00023136"/>
    </source>
</evidence>
<evidence type="ECO:0000259" key="10">
    <source>
        <dbReference type="PROSITE" id="PS51837"/>
    </source>
</evidence>
<dbReference type="PANTHER" id="PTHR23292:SF6">
    <property type="entry name" value="FI16602P1-RELATED"/>
    <property type="match status" value="1"/>
</dbReference>
<evidence type="ECO:0000313" key="12">
    <source>
        <dbReference type="WBParaSite" id="PDA_v2.g20166.t1"/>
    </source>
</evidence>
<dbReference type="InterPro" id="IPR037519">
    <property type="entry name" value="LITAF_fam"/>
</dbReference>
<dbReference type="InterPro" id="IPR006629">
    <property type="entry name" value="LITAF"/>
</dbReference>
<evidence type="ECO:0000256" key="5">
    <source>
        <dbReference type="ARBA" id="ARBA00022723"/>
    </source>
</evidence>
<sequence>MKLKNNPFEFSRQQSDDTSSSLSLSSEPEVSQFKASQSLFNPYEFADRQICGSEAPSVKSASSENQGKGPPPPYQPAAVVQVQATPVPSPSPSGVVIVQPAQYYGKCSSFRTQCPHCRAQIETRCTSTFSMMDIIILLLGVFFFFPLICVVLCCSPCHDYEHYCPNCHQFLGKSTSL</sequence>
<keyword evidence="9" id="KW-0812">Transmembrane</keyword>
<comment type="subcellular location">
    <subcellularLocation>
        <location evidence="2">Endosome membrane</location>
        <topology evidence="2">Peripheral membrane protein</topology>
    </subcellularLocation>
    <subcellularLocation>
        <location evidence="1">Late endosome membrane</location>
    </subcellularLocation>
    <subcellularLocation>
        <location evidence="3">Lysosome membrane</location>
        <topology evidence="3">Peripheral membrane protein</topology>
        <orientation evidence="3">Cytoplasmic side</orientation>
    </subcellularLocation>
</comment>
<evidence type="ECO:0000256" key="8">
    <source>
        <dbReference type="SAM" id="MobiDB-lite"/>
    </source>
</evidence>
<dbReference type="PROSITE" id="PS51837">
    <property type="entry name" value="LITAF"/>
    <property type="match status" value="1"/>
</dbReference>
<protein>
    <submittedName>
        <fullName evidence="12">LITAF domain-containing protein</fullName>
    </submittedName>
</protein>
<keyword evidence="7 9" id="KW-0472">Membrane</keyword>
<evidence type="ECO:0000256" key="1">
    <source>
        <dbReference type="ARBA" id="ARBA00004414"/>
    </source>
</evidence>
<reference evidence="12" key="1">
    <citation type="submission" date="2022-11" db="UniProtKB">
        <authorList>
            <consortium name="WormBaseParasite"/>
        </authorList>
    </citation>
    <scope>IDENTIFICATION</scope>
</reference>
<feature type="region of interest" description="Disordered" evidence="8">
    <location>
        <begin position="1"/>
        <end position="28"/>
    </location>
</feature>